<gene>
    <name evidence="2" type="ORF">LO55_3773</name>
</gene>
<organism evidence="2 3">
    <name type="scientific">Massilia timonae</name>
    <dbReference type="NCBI Taxonomy" id="47229"/>
    <lineage>
        <taxon>Bacteria</taxon>
        <taxon>Pseudomonadati</taxon>
        <taxon>Pseudomonadota</taxon>
        <taxon>Betaproteobacteria</taxon>
        <taxon>Burkholderiales</taxon>
        <taxon>Oxalobacteraceae</taxon>
        <taxon>Telluria group</taxon>
        <taxon>Massilia</taxon>
    </lineage>
</organism>
<dbReference type="Proteomes" id="UP000180246">
    <property type="component" value="Unassembled WGS sequence"/>
</dbReference>
<comment type="caution">
    <text evidence="2">The sequence shown here is derived from an EMBL/GenBank/DDBJ whole genome shotgun (WGS) entry which is preliminary data.</text>
</comment>
<dbReference type="AlphaFoldDB" id="A0A1S2NAI9"/>
<dbReference type="RefSeq" id="WP_071362623.1">
    <property type="nucleotide sequence ID" value="NZ_JRYB01000001.1"/>
</dbReference>
<reference evidence="2 3" key="1">
    <citation type="submission" date="2014-10" db="EMBL/GenBank/DDBJ databases">
        <authorList>
            <person name="Seo M.-J."/>
            <person name="Seok Y.J."/>
            <person name="Cha I.-T."/>
        </authorList>
    </citation>
    <scope>NUCLEOTIDE SEQUENCE [LARGE SCALE GENOMIC DNA]</scope>
    <source>
        <strain evidence="2 3">NEU</strain>
    </source>
</reference>
<evidence type="ECO:0000313" key="2">
    <source>
        <dbReference type="EMBL" id="OIJ41362.1"/>
    </source>
</evidence>
<protein>
    <submittedName>
        <fullName evidence="2">Uncharacterized protein</fullName>
    </submittedName>
</protein>
<accession>A0A1S2NAI9</accession>
<dbReference type="Pfam" id="PF19265">
    <property type="entry name" value="DUF5908"/>
    <property type="match status" value="1"/>
</dbReference>
<evidence type="ECO:0000256" key="1">
    <source>
        <dbReference type="SAM" id="MobiDB-lite"/>
    </source>
</evidence>
<name>A0A1S2NAI9_9BURK</name>
<dbReference type="EMBL" id="JRYB01000001">
    <property type="protein sequence ID" value="OIJ41362.1"/>
    <property type="molecule type" value="Genomic_DNA"/>
</dbReference>
<evidence type="ECO:0000313" key="3">
    <source>
        <dbReference type="Proteomes" id="UP000180246"/>
    </source>
</evidence>
<dbReference type="InterPro" id="IPR045459">
    <property type="entry name" value="DUF5908"/>
</dbReference>
<sequence length="61" mass="6984">MAIEIRNLSISSKIVQRQASEPDAEGKPGAASKEDCCKPPSDWRVECRRMIQELLELQRER</sequence>
<proteinExistence type="predicted"/>
<feature type="region of interest" description="Disordered" evidence="1">
    <location>
        <begin position="14"/>
        <end position="37"/>
    </location>
</feature>